<proteinExistence type="predicted"/>
<dbReference type="Pfam" id="PF10412">
    <property type="entry name" value="TrwB_AAD_bind"/>
    <property type="match status" value="1"/>
</dbReference>
<dbReference type="CDD" id="cd01127">
    <property type="entry name" value="TrwB_TraG_TraD_VirD4"/>
    <property type="match status" value="1"/>
</dbReference>
<dbReference type="InterPro" id="IPR019476">
    <property type="entry name" value="T4SS_TraD_DNA-bd"/>
</dbReference>
<dbReference type="SUPFAM" id="SSF52540">
    <property type="entry name" value="P-loop containing nucleoside triphosphate hydrolases"/>
    <property type="match status" value="1"/>
</dbReference>
<comment type="caution">
    <text evidence="2">The sequence shown here is derived from an EMBL/GenBank/DDBJ whole genome shotgun (WGS) entry which is preliminary data.</text>
</comment>
<dbReference type="EMBL" id="AUZX01014888">
    <property type="protein sequence ID" value="EQD30884.1"/>
    <property type="molecule type" value="Genomic_DNA"/>
</dbReference>
<gene>
    <name evidence="2" type="ORF">B1A_20181</name>
</gene>
<protein>
    <submittedName>
        <fullName evidence="2">Type IV secretory pathway VirD4 component</fullName>
    </submittedName>
</protein>
<dbReference type="InterPro" id="IPR027417">
    <property type="entry name" value="P-loop_NTPase"/>
</dbReference>
<organism evidence="2">
    <name type="scientific">mine drainage metagenome</name>
    <dbReference type="NCBI Taxonomy" id="410659"/>
    <lineage>
        <taxon>unclassified sequences</taxon>
        <taxon>metagenomes</taxon>
        <taxon>ecological metagenomes</taxon>
    </lineage>
</organism>
<feature type="domain" description="Type IV secretion system coupling protein TraD DNA-binding" evidence="1">
    <location>
        <begin position="82"/>
        <end position="222"/>
    </location>
</feature>
<reference evidence="2" key="1">
    <citation type="submission" date="2013-08" db="EMBL/GenBank/DDBJ databases">
        <authorList>
            <person name="Mendez C."/>
            <person name="Richter M."/>
            <person name="Ferrer M."/>
            <person name="Sanchez J."/>
        </authorList>
    </citation>
    <scope>NUCLEOTIDE SEQUENCE</scope>
</reference>
<feature type="non-terminal residue" evidence="2">
    <location>
        <position position="1"/>
    </location>
</feature>
<name>T0ZQ75_9ZZZZ</name>
<evidence type="ECO:0000259" key="1">
    <source>
        <dbReference type="Pfam" id="PF10412"/>
    </source>
</evidence>
<reference evidence="2" key="2">
    <citation type="journal article" date="2014" name="ISME J.">
        <title>Microbial stratification in low pH oxic and suboxic macroscopic growths along an acid mine drainage.</title>
        <authorList>
            <person name="Mendez-Garcia C."/>
            <person name="Mesa V."/>
            <person name="Sprenger R.R."/>
            <person name="Richter M."/>
            <person name="Diez M.S."/>
            <person name="Solano J."/>
            <person name="Bargiela R."/>
            <person name="Golyshina O.V."/>
            <person name="Manteca A."/>
            <person name="Ramos J.L."/>
            <person name="Gallego J.R."/>
            <person name="Llorente I."/>
            <person name="Martins Dos Santos V.A."/>
            <person name="Jensen O.N."/>
            <person name="Pelaez A.I."/>
            <person name="Sanchez J."/>
            <person name="Ferrer M."/>
        </authorList>
    </citation>
    <scope>NUCLEOTIDE SEQUENCE</scope>
</reference>
<feature type="non-terminal residue" evidence="2">
    <location>
        <position position="223"/>
    </location>
</feature>
<sequence length="223" mass="23680">AGQNRYFHSGAATLLGGLIKSYMRDGAAWTWHQVARDLGADPIALVQRAAIGDPLVRQALPSVFAPRKPGQSPALGQGERAIFSTLANSARMLVQLGAVDAARLGADRFSLRRWMLGTAHENVRLVILNSNAMYAGAQEALWGAMLAVVAATISAAMPEKSADDDGALWLIADEAPQLGPAGLERLLVIQEVGRSRAVRVIIAAQEESQFAARCGMEKAAPML</sequence>
<evidence type="ECO:0000313" key="2">
    <source>
        <dbReference type="EMBL" id="EQD30884.1"/>
    </source>
</evidence>
<accession>T0ZQ75</accession>
<dbReference type="Gene3D" id="3.40.50.300">
    <property type="entry name" value="P-loop containing nucleotide triphosphate hydrolases"/>
    <property type="match status" value="1"/>
</dbReference>
<dbReference type="AlphaFoldDB" id="T0ZQ75"/>